<keyword evidence="2" id="KW-1185">Reference proteome</keyword>
<sequence>MRLVRRIECQFNLNYRESWTPVTPCANCTGAPAKELGAIVS</sequence>
<evidence type="ECO:0000313" key="1">
    <source>
        <dbReference type="EMBL" id="EDY21107.1"/>
    </source>
</evidence>
<protein>
    <submittedName>
        <fullName evidence="1">Uncharacterized protein</fullName>
    </submittedName>
</protein>
<dbReference type="InParanoid" id="B4CXV9"/>
<proteinExistence type="predicted"/>
<accession>B4CXV9</accession>
<reference evidence="1 2" key="1">
    <citation type="journal article" date="2011" name="J. Bacteriol.">
        <title>Genome sequence of Chthoniobacter flavus Ellin428, an aerobic heterotrophic soil bacterium.</title>
        <authorList>
            <person name="Kant R."/>
            <person name="van Passel M.W."/>
            <person name="Palva A."/>
            <person name="Lucas S."/>
            <person name="Lapidus A."/>
            <person name="Glavina Del Rio T."/>
            <person name="Dalin E."/>
            <person name="Tice H."/>
            <person name="Bruce D."/>
            <person name="Goodwin L."/>
            <person name="Pitluck S."/>
            <person name="Larimer F.W."/>
            <person name="Land M.L."/>
            <person name="Hauser L."/>
            <person name="Sangwan P."/>
            <person name="de Vos W.M."/>
            <person name="Janssen P.H."/>
            <person name="Smidt H."/>
        </authorList>
    </citation>
    <scope>NUCLEOTIDE SEQUENCE [LARGE SCALE GENOMIC DNA]</scope>
    <source>
        <strain evidence="1 2">Ellin428</strain>
    </source>
</reference>
<evidence type="ECO:0000313" key="2">
    <source>
        <dbReference type="Proteomes" id="UP000005824"/>
    </source>
</evidence>
<gene>
    <name evidence="1" type="ORF">CfE428DRAFT_1400</name>
</gene>
<dbReference type="Proteomes" id="UP000005824">
    <property type="component" value="Unassembled WGS sequence"/>
</dbReference>
<comment type="caution">
    <text evidence="1">The sequence shown here is derived from an EMBL/GenBank/DDBJ whole genome shotgun (WGS) entry which is preliminary data.</text>
</comment>
<name>B4CXV9_9BACT</name>
<dbReference type="EMBL" id="ABVL01000003">
    <property type="protein sequence ID" value="EDY21107.1"/>
    <property type="molecule type" value="Genomic_DNA"/>
</dbReference>
<organism evidence="1 2">
    <name type="scientific">Chthoniobacter flavus Ellin428</name>
    <dbReference type="NCBI Taxonomy" id="497964"/>
    <lineage>
        <taxon>Bacteria</taxon>
        <taxon>Pseudomonadati</taxon>
        <taxon>Verrucomicrobiota</taxon>
        <taxon>Spartobacteria</taxon>
        <taxon>Chthoniobacterales</taxon>
        <taxon>Chthoniobacteraceae</taxon>
        <taxon>Chthoniobacter</taxon>
    </lineage>
</organism>
<dbReference type="AlphaFoldDB" id="B4CXV9"/>